<evidence type="ECO:0000313" key="4">
    <source>
        <dbReference type="EMBL" id="SHI00777.1"/>
    </source>
</evidence>
<keyword evidence="3" id="KW-0812">Transmembrane</keyword>
<evidence type="ECO:0000256" key="1">
    <source>
        <dbReference type="ARBA" id="ARBA00022729"/>
    </source>
</evidence>
<evidence type="ECO:0000313" key="5">
    <source>
        <dbReference type="Proteomes" id="UP000184139"/>
    </source>
</evidence>
<sequence length="626" mass="69523">MRPGMAIEKRKPSWRRWVGFGAVAVFLVVLVIGIYRELQVKRPSEIAITASGRVDMCLFCHTTEKLDAAHDGSVIGCTPCHLGDPLAIDKERAHRGIVNNPGDLRIVERTCGVEGCHPTDPNKVVNSLMATNRGILGTLLYYWGESDSQDTELTVEDLLDSDRTSLAIDYFRKLCATCHLWKQKNDLPGVAGFFNEKGGGCSACHFIMPAGHERPSVTEADDSLGTTGGNGDDEEYIHPLITNTVPDDNCIRCHNRSGRIGLAYIGVFESEGYGTPYEKGGLSSQRMPGERFYLELADDIHHRRDMSCIDCHTRDEVMGDGTSYAHYEQQLEISCEVCHRDEPGLTRKNNLLTNVVERDGGYKLVGKNNERLYELRRPNRQACELPAHRRVTCEACHSTWVPQCYGCHVRRDESKTHLDKLSLEETPGRWEEGRSYIRYQKPMLAVWGEEVVIVTPGCQDIVSLFDEGGELTGGFNRFTMAAINPHTTQEQGRSCVDCHASTKTVGLGEGTLAVVDGQVRFTPLDQGVQTVSGVTVGFDVFVELDGTPLQHGSRADLRPFNGDELRKILRVGLCVSCHDSYEDPLWQDYTDQTICPRPGADNALARARWPEPAESGSGPLNREVRP</sequence>
<dbReference type="SUPFAM" id="SSF48695">
    <property type="entry name" value="Multiheme cytochromes"/>
    <property type="match status" value="2"/>
</dbReference>
<feature type="region of interest" description="Disordered" evidence="2">
    <location>
        <begin position="606"/>
        <end position="626"/>
    </location>
</feature>
<keyword evidence="5" id="KW-1185">Reference proteome</keyword>
<name>A0A1M5XLR0_9BACT</name>
<keyword evidence="3" id="KW-1133">Transmembrane helix</keyword>
<dbReference type="Proteomes" id="UP000184139">
    <property type="component" value="Unassembled WGS sequence"/>
</dbReference>
<dbReference type="AlphaFoldDB" id="A0A1M5XLR0"/>
<dbReference type="EMBL" id="FQXS01000021">
    <property type="protein sequence ID" value="SHI00777.1"/>
    <property type="molecule type" value="Genomic_DNA"/>
</dbReference>
<evidence type="ECO:0000256" key="2">
    <source>
        <dbReference type="SAM" id="MobiDB-lite"/>
    </source>
</evidence>
<organism evidence="4 5">
    <name type="scientific">Desulfofustis glycolicus DSM 9705</name>
    <dbReference type="NCBI Taxonomy" id="1121409"/>
    <lineage>
        <taxon>Bacteria</taxon>
        <taxon>Pseudomonadati</taxon>
        <taxon>Thermodesulfobacteriota</taxon>
        <taxon>Desulfobulbia</taxon>
        <taxon>Desulfobulbales</taxon>
        <taxon>Desulfocapsaceae</taxon>
        <taxon>Desulfofustis</taxon>
    </lineage>
</organism>
<dbReference type="InterPro" id="IPR051829">
    <property type="entry name" value="Multiheme_Cytochr_ET"/>
</dbReference>
<dbReference type="GO" id="GO:0016491">
    <property type="term" value="F:oxidoreductase activity"/>
    <property type="evidence" value="ECO:0007669"/>
    <property type="project" value="TreeGrafter"/>
</dbReference>
<feature type="transmembrane region" description="Helical" evidence="3">
    <location>
        <begin position="17"/>
        <end position="35"/>
    </location>
</feature>
<accession>A0A1M5XLR0</accession>
<dbReference type="InterPro" id="IPR036280">
    <property type="entry name" value="Multihaem_cyt_sf"/>
</dbReference>
<protein>
    <submittedName>
        <fullName evidence="4">Uncharacterized protein</fullName>
    </submittedName>
</protein>
<keyword evidence="3" id="KW-0472">Membrane</keyword>
<dbReference type="Gene3D" id="1.10.1130.10">
    <property type="entry name" value="Flavocytochrome C3, Chain A"/>
    <property type="match status" value="1"/>
</dbReference>
<reference evidence="4 5" key="1">
    <citation type="submission" date="2016-11" db="EMBL/GenBank/DDBJ databases">
        <authorList>
            <person name="Jaros S."/>
            <person name="Januszkiewicz K."/>
            <person name="Wedrychowicz H."/>
        </authorList>
    </citation>
    <scope>NUCLEOTIDE SEQUENCE [LARGE SCALE GENOMIC DNA]</scope>
    <source>
        <strain evidence="4 5">DSM 9705</strain>
    </source>
</reference>
<proteinExistence type="predicted"/>
<evidence type="ECO:0000256" key="3">
    <source>
        <dbReference type="SAM" id="Phobius"/>
    </source>
</evidence>
<dbReference type="PANTHER" id="PTHR35038:SF8">
    <property type="entry name" value="C-TYPE POLYHEME CYTOCHROME OMCC"/>
    <property type="match status" value="1"/>
</dbReference>
<keyword evidence="1" id="KW-0732">Signal</keyword>
<dbReference type="PANTHER" id="PTHR35038">
    <property type="entry name" value="DISSIMILATORY SULFITE REDUCTASE SIRA"/>
    <property type="match status" value="1"/>
</dbReference>
<gene>
    <name evidence="4" type="ORF">SAMN02745124_03179</name>
</gene>
<dbReference type="STRING" id="1121409.SAMN02745124_03179"/>